<proteinExistence type="predicted"/>
<dbReference type="InParanoid" id="A0A0C3DQM8"/>
<protein>
    <submittedName>
        <fullName evidence="2">Uncharacterized protein</fullName>
    </submittedName>
</protein>
<evidence type="ECO:0000313" key="3">
    <source>
        <dbReference type="Proteomes" id="UP000054321"/>
    </source>
</evidence>
<evidence type="ECO:0000313" key="2">
    <source>
        <dbReference type="EMBL" id="KIN04353.1"/>
    </source>
</evidence>
<dbReference type="AlphaFoldDB" id="A0A0C3DQM8"/>
<name>A0A0C3DQM8_OIDMZ</name>
<reference evidence="2 3" key="1">
    <citation type="submission" date="2014-04" db="EMBL/GenBank/DDBJ databases">
        <authorList>
            <consortium name="DOE Joint Genome Institute"/>
            <person name="Kuo A."/>
            <person name="Martino E."/>
            <person name="Perotto S."/>
            <person name="Kohler A."/>
            <person name="Nagy L.G."/>
            <person name="Floudas D."/>
            <person name="Copeland A."/>
            <person name="Barry K.W."/>
            <person name="Cichocki N."/>
            <person name="Veneault-Fourrey C."/>
            <person name="LaButti K."/>
            <person name="Lindquist E.A."/>
            <person name="Lipzen A."/>
            <person name="Lundell T."/>
            <person name="Morin E."/>
            <person name="Murat C."/>
            <person name="Sun H."/>
            <person name="Tunlid A."/>
            <person name="Henrissat B."/>
            <person name="Grigoriev I.V."/>
            <person name="Hibbett D.S."/>
            <person name="Martin F."/>
            <person name="Nordberg H.P."/>
            <person name="Cantor M.N."/>
            <person name="Hua S.X."/>
        </authorList>
    </citation>
    <scope>NUCLEOTIDE SEQUENCE [LARGE SCALE GENOMIC DNA]</scope>
    <source>
        <strain evidence="2 3">Zn</strain>
    </source>
</reference>
<dbReference type="HOGENOM" id="CLU_082453_1_0_1"/>
<reference evidence="3" key="2">
    <citation type="submission" date="2015-01" db="EMBL/GenBank/DDBJ databases">
        <title>Evolutionary Origins and Diversification of the Mycorrhizal Mutualists.</title>
        <authorList>
            <consortium name="DOE Joint Genome Institute"/>
            <consortium name="Mycorrhizal Genomics Consortium"/>
            <person name="Kohler A."/>
            <person name="Kuo A."/>
            <person name="Nagy L.G."/>
            <person name="Floudas D."/>
            <person name="Copeland A."/>
            <person name="Barry K.W."/>
            <person name="Cichocki N."/>
            <person name="Veneault-Fourrey C."/>
            <person name="LaButti K."/>
            <person name="Lindquist E.A."/>
            <person name="Lipzen A."/>
            <person name="Lundell T."/>
            <person name="Morin E."/>
            <person name="Murat C."/>
            <person name="Riley R."/>
            <person name="Ohm R."/>
            <person name="Sun H."/>
            <person name="Tunlid A."/>
            <person name="Henrissat B."/>
            <person name="Grigoriev I.V."/>
            <person name="Hibbett D.S."/>
            <person name="Martin F."/>
        </authorList>
    </citation>
    <scope>NUCLEOTIDE SEQUENCE [LARGE SCALE GENOMIC DNA]</scope>
    <source>
        <strain evidence="3">Zn</strain>
    </source>
</reference>
<feature type="region of interest" description="Disordered" evidence="1">
    <location>
        <begin position="1"/>
        <end position="26"/>
    </location>
</feature>
<dbReference type="EMBL" id="KN832872">
    <property type="protein sequence ID" value="KIN04353.1"/>
    <property type="molecule type" value="Genomic_DNA"/>
</dbReference>
<dbReference type="OrthoDB" id="4932428at2759"/>
<accession>A0A0C3DQM8</accession>
<organism evidence="2 3">
    <name type="scientific">Oidiodendron maius (strain Zn)</name>
    <dbReference type="NCBI Taxonomy" id="913774"/>
    <lineage>
        <taxon>Eukaryota</taxon>
        <taxon>Fungi</taxon>
        <taxon>Dikarya</taxon>
        <taxon>Ascomycota</taxon>
        <taxon>Pezizomycotina</taxon>
        <taxon>Leotiomycetes</taxon>
        <taxon>Leotiomycetes incertae sedis</taxon>
        <taxon>Myxotrichaceae</taxon>
        <taxon>Oidiodendron</taxon>
    </lineage>
</organism>
<sequence>MFSRNSRQSHSSRGSSSRGSRSNHQSISQLIESLNTHRVNTLTELCRIERVAANASPQEQLAFQTPMTEAWTYYVNSNNMLNELRGLTRNYPFSSSILDDAKWRVSNDPASNRSWNRAWLVLVKMRDDQMIQAYSLSEAQKPEMWGGQVPDSSDAEQLAACFAYEWEEALEKMLRHWDTPPTTAAY</sequence>
<gene>
    <name evidence="2" type="ORF">OIDMADRAFT_142259</name>
</gene>
<keyword evidence="3" id="KW-1185">Reference proteome</keyword>
<evidence type="ECO:0000256" key="1">
    <source>
        <dbReference type="SAM" id="MobiDB-lite"/>
    </source>
</evidence>
<dbReference type="Proteomes" id="UP000054321">
    <property type="component" value="Unassembled WGS sequence"/>
</dbReference>